<feature type="non-terminal residue" evidence="5">
    <location>
        <position position="1"/>
    </location>
</feature>
<evidence type="ECO:0000256" key="1">
    <source>
        <dbReference type="ARBA" id="ARBA00011975"/>
    </source>
</evidence>
<comment type="caution">
    <text evidence="5">The sequence shown here is derived from an EMBL/GenBank/DDBJ whole genome shotgun (WGS) entry which is preliminary data.</text>
</comment>
<proteinExistence type="predicted"/>
<dbReference type="GO" id="GO:0003677">
    <property type="term" value="F:DNA binding"/>
    <property type="evidence" value="ECO:0007669"/>
    <property type="project" value="TreeGrafter"/>
</dbReference>
<evidence type="ECO:0000256" key="3">
    <source>
        <dbReference type="ARBA" id="ARBA00022679"/>
    </source>
</evidence>
<dbReference type="SUPFAM" id="SSF53335">
    <property type="entry name" value="S-adenosyl-L-methionine-dependent methyltransferases"/>
    <property type="match status" value="2"/>
</dbReference>
<name>X0W8N8_9ZZZZ</name>
<reference evidence="5" key="1">
    <citation type="journal article" date="2014" name="Front. Microbiol.">
        <title>High frequency of phylogenetically diverse reductive dehalogenase-homologous genes in deep subseafloor sedimentary metagenomes.</title>
        <authorList>
            <person name="Kawai M."/>
            <person name="Futagami T."/>
            <person name="Toyoda A."/>
            <person name="Takaki Y."/>
            <person name="Nishi S."/>
            <person name="Hori S."/>
            <person name="Arai W."/>
            <person name="Tsubouchi T."/>
            <person name="Morono Y."/>
            <person name="Uchiyama I."/>
            <person name="Ito T."/>
            <person name="Fujiyama A."/>
            <person name="Inagaki F."/>
            <person name="Takami H."/>
        </authorList>
    </citation>
    <scope>NUCLEOTIDE SEQUENCE</scope>
    <source>
        <strain evidence="5">Expedition CK06-06</strain>
    </source>
</reference>
<dbReference type="PANTHER" id="PTHR10629:SF52">
    <property type="entry name" value="DNA (CYTOSINE-5)-METHYLTRANSFERASE 1"/>
    <property type="match status" value="1"/>
</dbReference>
<evidence type="ECO:0000313" key="5">
    <source>
        <dbReference type="EMBL" id="GAG20948.1"/>
    </source>
</evidence>
<keyword evidence="3" id="KW-0808">Transferase</keyword>
<feature type="non-terminal residue" evidence="5">
    <location>
        <position position="263"/>
    </location>
</feature>
<dbReference type="PANTHER" id="PTHR10629">
    <property type="entry name" value="CYTOSINE-SPECIFIC METHYLTRANSFERASE"/>
    <property type="match status" value="1"/>
</dbReference>
<evidence type="ECO:0000256" key="2">
    <source>
        <dbReference type="ARBA" id="ARBA00022603"/>
    </source>
</evidence>
<dbReference type="GO" id="GO:0032259">
    <property type="term" value="P:methylation"/>
    <property type="evidence" value="ECO:0007669"/>
    <property type="project" value="UniProtKB-KW"/>
</dbReference>
<keyword evidence="2" id="KW-0489">Methyltransferase</keyword>
<dbReference type="InterPro" id="IPR031303">
    <property type="entry name" value="C5_meth_CS"/>
</dbReference>
<gene>
    <name evidence="5" type="ORF">S01H1_47359</name>
</gene>
<dbReference type="EMBL" id="BARS01030363">
    <property type="protein sequence ID" value="GAG20948.1"/>
    <property type="molecule type" value="Genomic_DNA"/>
</dbReference>
<evidence type="ECO:0000256" key="4">
    <source>
        <dbReference type="ARBA" id="ARBA00022691"/>
    </source>
</evidence>
<dbReference type="InterPro" id="IPR029063">
    <property type="entry name" value="SAM-dependent_MTases_sf"/>
</dbReference>
<dbReference type="GO" id="GO:0003886">
    <property type="term" value="F:DNA (cytosine-5-)-methyltransferase activity"/>
    <property type="evidence" value="ECO:0007669"/>
    <property type="project" value="UniProtKB-EC"/>
</dbReference>
<dbReference type="InterPro" id="IPR050390">
    <property type="entry name" value="C5-Methyltransferase"/>
</dbReference>
<dbReference type="EC" id="2.1.1.37" evidence="1"/>
<sequence>DIEVEVAIAYGLSLEQFERLLLAFPKVSAAERETLLTHPGWKSAMNHAKPATSVRIANHVAPALSAIDLRMVRSIPPGGNWKDIPSSIPSKRLAGIRKSYAAGEGSRSTYYGRLRADAPAYTISTYFPRPGNGCHIHYDFAGGQHRTISYREAARLQSFPDDFVFSGTKTSICKQIGNAVPPLLAYQLALHLGTLGVFLDLFSGAGGLALGFKWAGWKPILANDMEPSFLETYRKNVHEATLCGDVTNDAVLDSIVNEVRRQR</sequence>
<protein>
    <recommendedName>
        <fullName evidence="1">DNA (cytosine-5-)-methyltransferase</fullName>
        <ecNumber evidence="1">2.1.1.37</ecNumber>
    </recommendedName>
</protein>
<organism evidence="5">
    <name type="scientific">marine sediment metagenome</name>
    <dbReference type="NCBI Taxonomy" id="412755"/>
    <lineage>
        <taxon>unclassified sequences</taxon>
        <taxon>metagenomes</taxon>
        <taxon>ecological metagenomes</taxon>
    </lineage>
</organism>
<keyword evidence="4" id="KW-0949">S-adenosyl-L-methionine</keyword>
<dbReference type="Pfam" id="PF00145">
    <property type="entry name" value="DNA_methylase"/>
    <property type="match status" value="2"/>
</dbReference>
<accession>X0W8N8</accession>
<dbReference type="GO" id="GO:0044027">
    <property type="term" value="P:negative regulation of gene expression via chromosomal CpG island methylation"/>
    <property type="evidence" value="ECO:0007669"/>
    <property type="project" value="TreeGrafter"/>
</dbReference>
<dbReference type="AlphaFoldDB" id="X0W8N8"/>
<dbReference type="PROSITE" id="PS00095">
    <property type="entry name" value="C5_MTASE_2"/>
    <property type="match status" value="1"/>
</dbReference>
<dbReference type="Gene3D" id="3.40.50.150">
    <property type="entry name" value="Vaccinia Virus protein VP39"/>
    <property type="match status" value="1"/>
</dbReference>
<dbReference type="InterPro" id="IPR001525">
    <property type="entry name" value="C5_MeTfrase"/>
</dbReference>
<dbReference type="Gene3D" id="3.90.120.10">
    <property type="entry name" value="DNA Methylase, subunit A, domain 2"/>
    <property type="match status" value="1"/>
</dbReference>